<reference evidence="1" key="1">
    <citation type="submission" date="2021-06" db="EMBL/GenBank/DDBJ databases">
        <authorList>
            <person name="Kallberg Y."/>
            <person name="Tangrot J."/>
            <person name="Rosling A."/>
        </authorList>
    </citation>
    <scope>NUCLEOTIDE SEQUENCE</scope>
    <source>
        <strain evidence="1">IL203A</strain>
    </source>
</reference>
<evidence type="ECO:0000313" key="2">
    <source>
        <dbReference type="Proteomes" id="UP000789702"/>
    </source>
</evidence>
<sequence>MNGLVIGFILLELLYDATILLLLGEDSLTMTFSSTFSVLLISRLITGFGIGIGNMIASLYICEISLKFHRLIFESNGRGWRWMAAVASVPPLLQLFGLLFVSETSRFLVKQGDFENAKKVLSKIYPNSPYEFLNKEIEVIHAAIA</sequence>
<keyword evidence="2" id="KW-1185">Reference proteome</keyword>
<dbReference type="EMBL" id="CAJVPU010000293">
    <property type="protein sequence ID" value="CAG8446018.1"/>
    <property type="molecule type" value="Genomic_DNA"/>
</dbReference>
<dbReference type="Proteomes" id="UP000789702">
    <property type="component" value="Unassembled WGS sequence"/>
</dbReference>
<organism evidence="1 2">
    <name type="scientific">Dentiscutata heterogama</name>
    <dbReference type="NCBI Taxonomy" id="1316150"/>
    <lineage>
        <taxon>Eukaryota</taxon>
        <taxon>Fungi</taxon>
        <taxon>Fungi incertae sedis</taxon>
        <taxon>Mucoromycota</taxon>
        <taxon>Glomeromycotina</taxon>
        <taxon>Glomeromycetes</taxon>
        <taxon>Diversisporales</taxon>
        <taxon>Gigasporaceae</taxon>
        <taxon>Dentiscutata</taxon>
    </lineage>
</organism>
<name>A0ACA9K102_9GLOM</name>
<proteinExistence type="predicted"/>
<accession>A0ACA9K102</accession>
<gene>
    <name evidence="1" type="ORF">DHETER_LOCUS565</name>
</gene>
<evidence type="ECO:0000313" key="1">
    <source>
        <dbReference type="EMBL" id="CAG8446018.1"/>
    </source>
</evidence>
<protein>
    <submittedName>
        <fullName evidence="1">10608_t:CDS:1</fullName>
    </submittedName>
</protein>
<comment type="caution">
    <text evidence="1">The sequence shown here is derived from an EMBL/GenBank/DDBJ whole genome shotgun (WGS) entry which is preliminary data.</text>
</comment>